<gene>
    <name evidence="1" type="ORF">LMH87_006338</name>
</gene>
<comment type="caution">
    <text evidence="1">The sequence shown here is derived from an EMBL/GenBank/DDBJ whole genome shotgun (WGS) entry which is preliminary data.</text>
</comment>
<reference evidence="1" key="1">
    <citation type="journal article" date="2023" name="Access Microbiol">
        <title>De-novo genome assembly for Akanthomyces muscarius, a biocontrol agent of insect agricultural pests.</title>
        <authorList>
            <person name="Erdos Z."/>
            <person name="Studholme D.J."/>
            <person name="Raymond B."/>
            <person name="Sharma M."/>
        </authorList>
    </citation>
    <scope>NUCLEOTIDE SEQUENCE</scope>
    <source>
        <strain evidence="1">Ve6</strain>
    </source>
</reference>
<organism evidence="1 2">
    <name type="scientific">Akanthomyces muscarius</name>
    <name type="common">Entomopathogenic fungus</name>
    <name type="synonym">Lecanicillium muscarium</name>
    <dbReference type="NCBI Taxonomy" id="2231603"/>
    <lineage>
        <taxon>Eukaryota</taxon>
        <taxon>Fungi</taxon>
        <taxon>Dikarya</taxon>
        <taxon>Ascomycota</taxon>
        <taxon>Pezizomycotina</taxon>
        <taxon>Sordariomycetes</taxon>
        <taxon>Hypocreomycetidae</taxon>
        <taxon>Hypocreales</taxon>
        <taxon>Cordycipitaceae</taxon>
        <taxon>Akanthomyces</taxon>
    </lineage>
</organism>
<dbReference type="EMBL" id="JAJHUN010000001">
    <property type="protein sequence ID" value="KAJ4164675.1"/>
    <property type="molecule type" value="Genomic_DNA"/>
</dbReference>
<dbReference type="GeneID" id="80893497"/>
<evidence type="ECO:0000313" key="1">
    <source>
        <dbReference type="EMBL" id="KAJ4164675.1"/>
    </source>
</evidence>
<accession>A0A9W8QPE2</accession>
<dbReference type="AlphaFoldDB" id="A0A9W8QPE2"/>
<protein>
    <submittedName>
        <fullName evidence="1">Uncharacterized protein</fullName>
    </submittedName>
</protein>
<proteinExistence type="predicted"/>
<name>A0A9W8QPE2_AKAMU</name>
<dbReference type="Proteomes" id="UP001144673">
    <property type="component" value="Chromosome 1"/>
</dbReference>
<keyword evidence="2" id="KW-1185">Reference proteome</keyword>
<dbReference type="RefSeq" id="XP_056059590.1">
    <property type="nucleotide sequence ID" value="XM_056204211.1"/>
</dbReference>
<evidence type="ECO:0000313" key="2">
    <source>
        <dbReference type="Proteomes" id="UP001144673"/>
    </source>
</evidence>
<dbReference type="KEGG" id="amus:LMH87_006338"/>
<sequence>MLNTRQVDIYWSRTLCASALMQVQVSDYIVSCIAAEDQNRRMAVNKTPARPVTTVLVHLLFLARQLAKP</sequence>